<keyword evidence="1" id="KW-0863">Zinc-finger</keyword>
<name>A0A409WAQ1_9AGAR</name>
<comment type="caution">
    <text evidence="4">The sequence shown here is derived from an EMBL/GenBank/DDBJ whole genome shotgun (WGS) entry which is preliminary data.</text>
</comment>
<organism evidence="4 5">
    <name type="scientific">Gymnopilus dilepis</name>
    <dbReference type="NCBI Taxonomy" id="231916"/>
    <lineage>
        <taxon>Eukaryota</taxon>
        <taxon>Fungi</taxon>
        <taxon>Dikarya</taxon>
        <taxon>Basidiomycota</taxon>
        <taxon>Agaricomycotina</taxon>
        <taxon>Agaricomycetes</taxon>
        <taxon>Agaricomycetidae</taxon>
        <taxon>Agaricales</taxon>
        <taxon>Agaricineae</taxon>
        <taxon>Hymenogastraceae</taxon>
        <taxon>Gymnopilus</taxon>
    </lineage>
</organism>
<gene>
    <name evidence="4" type="ORF">CVT26_012382</name>
</gene>
<keyword evidence="1" id="KW-0862">Zinc</keyword>
<dbReference type="PROSITE" id="PS50157">
    <property type="entry name" value="ZINC_FINGER_C2H2_2"/>
    <property type="match status" value="1"/>
</dbReference>
<keyword evidence="2" id="KW-1133">Transmembrane helix</keyword>
<keyword evidence="2" id="KW-0812">Transmembrane</keyword>
<proteinExistence type="predicted"/>
<dbReference type="GO" id="GO:0008270">
    <property type="term" value="F:zinc ion binding"/>
    <property type="evidence" value="ECO:0007669"/>
    <property type="project" value="UniProtKB-KW"/>
</dbReference>
<evidence type="ECO:0000313" key="4">
    <source>
        <dbReference type="EMBL" id="PPQ75559.1"/>
    </source>
</evidence>
<evidence type="ECO:0000259" key="3">
    <source>
        <dbReference type="PROSITE" id="PS50157"/>
    </source>
</evidence>
<dbReference type="InterPro" id="IPR013087">
    <property type="entry name" value="Znf_C2H2_type"/>
</dbReference>
<evidence type="ECO:0000313" key="5">
    <source>
        <dbReference type="Proteomes" id="UP000284706"/>
    </source>
</evidence>
<feature type="domain" description="C2H2-type" evidence="3">
    <location>
        <begin position="309"/>
        <end position="343"/>
    </location>
</feature>
<keyword evidence="5" id="KW-1185">Reference proteome</keyword>
<dbReference type="InParanoid" id="A0A409WAQ1"/>
<dbReference type="Proteomes" id="UP000284706">
    <property type="component" value="Unassembled WGS sequence"/>
</dbReference>
<protein>
    <recommendedName>
        <fullName evidence="3">C2H2-type domain-containing protein</fullName>
    </recommendedName>
</protein>
<accession>A0A409WAQ1</accession>
<keyword evidence="1" id="KW-0479">Metal-binding</keyword>
<reference evidence="4 5" key="1">
    <citation type="journal article" date="2018" name="Evol. Lett.">
        <title>Horizontal gene cluster transfer increased hallucinogenic mushroom diversity.</title>
        <authorList>
            <person name="Reynolds H.T."/>
            <person name="Vijayakumar V."/>
            <person name="Gluck-Thaler E."/>
            <person name="Korotkin H.B."/>
            <person name="Matheny P.B."/>
            <person name="Slot J.C."/>
        </authorList>
    </citation>
    <scope>NUCLEOTIDE SEQUENCE [LARGE SCALE GENOMIC DNA]</scope>
    <source>
        <strain evidence="4 5">SRW20</strain>
    </source>
</reference>
<dbReference type="EMBL" id="NHYE01005249">
    <property type="protein sequence ID" value="PPQ75559.1"/>
    <property type="molecule type" value="Genomic_DNA"/>
</dbReference>
<dbReference type="AlphaFoldDB" id="A0A409WAQ1"/>
<evidence type="ECO:0000256" key="1">
    <source>
        <dbReference type="PROSITE-ProRule" id="PRU00042"/>
    </source>
</evidence>
<keyword evidence="2" id="KW-0472">Membrane</keyword>
<feature type="transmembrane region" description="Helical" evidence="2">
    <location>
        <begin position="37"/>
        <end position="57"/>
    </location>
</feature>
<evidence type="ECO:0000256" key="2">
    <source>
        <dbReference type="SAM" id="Phobius"/>
    </source>
</evidence>
<sequence length="355" mass="40066">MESTNLFVNQFTAPRDQKAWDFASAITCGLIKLKKAYLLRLAIIMALAEMLPCMPLMGQRPAADTMAPVSHQSTHNLALGNYGEPSFDIYGCPIPSYFDREIATTDDFTYQMLENGFGDLFNVPRQSIQPALMHLSPSFYDHQTVFQHTAVQLPGPVHENPTFRAGQSNNTSLTQISNDSTYTTSCSDMVDGCELATVQKASAERKPLAIAMDNQAQPVAQRPHYEKVRTSAGDRFVIPCRHPGCSSFCIGLDHLMLHLKNEHNISGGKTSKKRVAFRWNTVTSNAEPTRTIEERQYLREIHKLTNVSFQCNASVKGKRCGRIYSRQDSLQKHWVRVHGRRVSPRWSETYSKRLH</sequence>